<keyword evidence="3" id="KW-0677">Repeat</keyword>
<sequence length="147" mass="16772">MPDLCPGNGTIEECATWIEAPADPSAANVPLAPRGRPPGSINKRYIQLADTNLTNINIRPYKCPHCEKGFADKWHLRRHIRIHTGDRPFACPFCPMAFNQKNTLIGHMRRHTGDKPYRCQFCCVAFSWKSTFVKHMQQQHGPEHIPL</sequence>
<comment type="subcellular location">
    <subcellularLocation>
        <location evidence="1">Nucleus</location>
    </subcellularLocation>
</comment>
<keyword evidence="5" id="KW-0862">Zinc</keyword>
<name>A0A9J6E5R8_RHIMP</name>
<accession>A0A9J6E5R8</accession>
<reference evidence="12" key="1">
    <citation type="journal article" date="2020" name="Cell">
        <title>Large-Scale Comparative Analyses of Tick Genomes Elucidate Their Genetic Diversity and Vector Capacities.</title>
        <authorList>
            <consortium name="Tick Genome and Microbiome Consortium (TIGMIC)"/>
            <person name="Jia N."/>
            <person name="Wang J."/>
            <person name="Shi W."/>
            <person name="Du L."/>
            <person name="Sun Y."/>
            <person name="Zhan W."/>
            <person name="Jiang J.F."/>
            <person name="Wang Q."/>
            <person name="Zhang B."/>
            <person name="Ji P."/>
            <person name="Bell-Sakyi L."/>
            <person name="Cui X.M."/>
            <person name="Yuan T.T."/>
            <person name="Jiang B.G."/>
            <person name="Yang W.F."/>
            <person name="Lam T.T."/>
            <person name="Chang Q.C."/>
            <person name="Ding S.J."/>
            <person name="Wang X.J."/>
            <person name="Zhu J.G."/>
            <person name="Ruan X.D."/>
            <person name="Zhao L."/>
            <person name="Wei J.T."/>
            <person name="Ye R.Z."/>
            <person name="Que T.C."/>
            <person name="Du C.H."/>
            <person name="Zhou Y.H."/>
            <person name="Cheng J.X."/>
            <person name="Dai P.F."/>
            <person name="Guo W.B."/>
            <person name="Han X.H."/>
            <person name="Huang E.J."/>
            <person name="Li L.F."/>
            <person name="Wei W."/>
            <person name="Gao Y.C."/>
            <person name="Liu J.Z."/>
            <person name="Shao H.Z."/>
            <person name="Wang X."/>
            <person name="Wang C.C."/>
            <person name="Yang T.C."/>
            <person name="Huo Q.B."/>
            <person name="Li W."/>
            <person name="Chen H.Y."/>
            <person name="Chen S.E."/>
            <person name="Zhou L.G."/>
            <person name="Ni X.B."/>
            <person name="Tian J.H."/>
            <person name="Sheng Y."/>
            <person name="Liu T."/>
            <person name="Pan Y.S."/>
            <person name="Xia L.Y."/>
            <person name="Li J."/>
            <person name="Zhao F."/>
            <person name="Cao W.C."/>
        </authorList>
    </citation>
    <scope>NUCLEOTIDE SEQUENCE</scope>
    <source>
        <strain evidence="12">Rmic-2018</strain>
    </source>
</reference>
<dbReference type="GO" id="GO:0003700">
    <property type="term" value="F:DNA-binding transcription factor activity"/>
    <property type="evidence" value="ECO:0007669"/>
    <property type="project" value="TreeGrafter"/>
</dbReference>
<keyword evidence="2" id="KW-0479">Metal-binding</keyword>
<evidence type="ECO:0000256" key="3">
    <source>
        <dbReference type="ARBA" id="ARBA00022737"/>
    </source>
</evidence>
<dbReference type="FunFam" id="3.30.160.60:FF:000512">
    <property type="entry name" value="zinc finger protein 197 isoform X1"/>
    <property type="match status" value="1"/>
</dbReference>
<dbReference type="GO" id="GO:0000978">
    <property type="term" value="F:RNA polymerase II cis-regulatory region sequence-specific DNA binding"/>
    <property type="evidence" value="ECO:0007669"/>
    <property type="project" value="TreeGrafter"/>
</dbReference>
<evidence type="ECO:0000256" key="8">
    <source>
        <dbReference type="ARBA" id="ARBA00023163"/>
    </source>
</evidence>
<evidence type="ECO:0000313" key="12">
    <source>
        <dbReference type="EMBL" id="KAH8029815.1"/>
    </source>
</evidence>
<feature type="domain" description="C2H2-type" evidence="11">
    <location>
        <begin position="61"/>
        <end position="88"/>
    </location>
</feature>
<dbReference type="PROSITE" id="PS50157">
    <property type="entry name" value="ZINC_FINGER_C2H2_2"/>
    <property type="match status" value="3"/>
</dbReference>
<keyword evidence="6" id="KW-0805">Transcription regulation</keyword>
<dbReference type="Gene3D" id="3.30.160.60">
    <property type="entry name" value="Classic Zinc Finger"/>
    <property type="match status" value="3"/>
</dbReference>
<evidence type="ECO:0000256" key="4">
    <source>
        <dbReference type="ARBA" id="ARBA00022771"/>
    </source>
</evidence>
<evidence type="ECO:0000256" key="10">
    <source>
        <dbReference type="PROSITE-ProRule" id="PRU00042"/>
    </source>
</evidence>
<reference evidence="12" key="2">
    <citation type="submission" date="2021-09" db="EMBL/GenBank/DDBJ databases">
        <authorList>
            <person name="Jia N."/>
            <person name="Wang J."/>
            <person name="Shi W."/>
            <person name="Du L."/>
            <person name="Sun Y."/>
            <person name="Zhan W."/>
            <person name="Jiang J."/>
            <person name="Wang Q."/>
            <person name="Zhang B."/>
            <person name="Ji P."/>
            <person name="Sakyi L.B."/>
            <person name="Cui X."/>
            <person name="Yuan T."/>
            <person name="Jiang B."/>
            <person name="Yang W."/>
            <person name="Lam T.T.-Y."/>
            <person name="Chang Q."/>
            <person name="Ding S."/>
            <person name="Wang X."/>
            <person name="Zhu J."/>
            <person name="Ruan X."/>
            <person name="Zhao L."/>
            <person name="Wei J."/>
            <person name="Que T."/>
            <person name="Du C."/>
            <person name="Cheng J."/>
            <person name="Dai P."/>
            <person name="Han X."/>
            <person name="Huang E."/>
            <person name="Gao Y."/>
            <person name="Liu J."/>
            <person name="Shao H."/>
            <person name="Ye R."/>
            <person name="Li L."/>
            <person name="Wei W."/>
            <person name="Wang X."/>
            <person name="Wang C."/>
            <person name="Huo Q."/>
            <person name="Li W."/>
            <person name="Guo W."/>
            <person name="Chen H."/>
            <person name="Chen S."/>
            <person name="Zhou L."/>
            <person name="Zhou L."/>
            <person name="Ni X."/>
            <person name="Tian J."/>
            <person name="Zhou Y."/>
            <person name="Sheng Y."/>
            <person name="Liu T."/>
            <person name="Pan Y."/>
            <person name="Xia L."/>
            <person name="Li J."/>
            <person name="Zhao F."/>
            <person name="Cao W."/>
        </authorList>
    </citation>
    <scope>NUCLEOTIDE SEQUENCE</scope>
    <source>
        <strain evidence="12">Rmic-2018</strain>
        <tissue evidence="12">Larvae</tissue>
    </source>
</reference>
<evidence type="ECO:0000313" key="13">
    <source>
        <dbReference type="Proteomes" id="UP000821866"/>
    </source>
</evidence>
<dbReference type="PROSITE" id="PS00028">
    <property type="entry name" value="ZINC_FINGER_C2H2_1"/>
    <property type="match status" value="3"/>
</dbReference>
<dbReference type="PANTHER" id="PTHR45993">
    <property type="entry name" value="B-CELL LYMPHOMA/LEUKEMIA 11"/>
    <property type="match status" value="1"/>
</dbReference>
<evidence type="ECO:0000256" key="6">
    <source>
        <dbReference type="ARBA" id="ARBA00023015"/>
    </source>
</evidence>
<evidence type="ECO:0000256" key="1">
    <source>
        <dbReference type="ARBA" id="ARBA00004123"/>
    </source>
</evidence>
<dbReference type="FunFam" id="3.30.160.60:FF:000065">
    <property type="entry name" value="B-cell CLL/lymphoma 6, member B"/>
    <property type="match status" value="1"/>
</dbReference>
<evidence type="ECO:0000256" key="7">
    <source>
        <dbReference type="ARBA" id="ARBA00023125"/>
    </source>
</evidence>
<evidence type="ECO:0000256" key="2">
    <source>
        <dbReference type="ARBA" id="ARBA00022723"/>
    </source>
</evidence>
<evidence type="ECO:0000256" key="9">
    <source>
        <dbReference type="ARBA" id="ARBA00023242"/>
    </source>
</evidence>
<dbReference type="PANTHER" id="PTHR45993:SF6">
    <property type="entry name" value="C2H2-TYPE DOMAIN-CONTAINING PROTEIN"/>
    <property type="match status" value="1"/>
</dbReference>
<protein>
    <recommendedName>
        <fullName evidence="11">C2H2-type domain-containing protein</fullName>
    </recommendedName>
</protein>
<dbReference type="GO" id="GO:0006357">
    <property type="term" value="P:regulation of transcription by RNA polymerase II"/>
    <property type="evidence" value="ECO:0007669"/>
    <property type="project" value="TreeGrafter"/>
</dbReference>
<evidence type="ECO:0000256" key="5">
    <source>
        <dbReference type="ARBA" id="ARBA00022833"/>
    </source>
</evidence>
<evidence type="ECO:0000259" key="11">
    <source>
        <dbReference type="PROSITE" id="PS50157"/>
    </source>
</evidence>
<dbReference type="InterPro" id="IPR051497">
    <property type="entry name" value="Dev/Hematopoietic_TF"/>
</dbReference>
<comment type="caution">
    <text evidence="12">The sequence shown here is derived from an EMBL/GenBank/DDBJ whole genome shotgun (WGS) entry which is preliminary data.</text>
</comment>
<dbReference type="SUPFAM" id="SSF57667">
    <property type="entry name" value="beta-beta-alpha zinc fingers"/>
    <property type="match status" value="2"/>
</dbReference>
<keyword evidence="8" id="KW-0804">Transcription</keyword>
<keyword evidence="7" id="KW-0238">DNA-binding</keyword>
<keyword evidence="13" id="KW-1185">Reference proteome</keyword>
<gene>
    <name evidence="12" type="ORF">HPB51_004820</name>
</gene>
<dbReference type="Pfam" id="PF13465">
    <property type="entry name" value="zf-H2C2_2"/>
    <property type="match status" value="1"/>
</dbReference>
<proteinExistence type="predicted"/>
<dbReference type="GO" id="GO:0005634">
    <property type="term" value="C:nucleus"/>
    <property type="evidence" value="ECO:0007669"/>
    <property type="project" value="UniProtKB-SubCell"/>
</dbReference>
<dbReference type="InterPro" id="IPR013087">
    <property type="entry name" value="Znf_C2H2_type"/>
</dbReference>
<organism evidence="12 13">
    <name type="scientific">Rhipicephalus microplus</name>
    <name type="common">Cattle tick</name>
    <name type="synonym">Boophilus microplus</name>
    <dbReference type="NCBI Taxonomy" id="6941"/>
    <lineage>
        <taxon>Eukaryota</taxon>
        <taxon>Metazoa</taxon>
        <taxon>Ecdysozoa</taxon>
        <taxon>Arthropoda</taxon>
        <taxon>Chelicerata</taxon>
        <taxon>Arachnida</taxon>
        <taxon>Acari</taxon>
        <taxon>Parasitiformes</taxon>
        <taxon>Ixodida</taxon>
        <taxon>Ixodoidea</taxon>
        <taxon>Ixodidae</taxon>
        <taxon>Rhipicephalinae</taxon>
        <taxon>Rhipicephalus</taxon>
        <taxon>Boophilus</taxon>
    </lineage>
</organism>
<dbReference type="VEuPathDB" id="VectorBase:LOC119164693"/>
<dbReference type="InterPro" id="IPR036236">
    <property type="entry name" value="Znf_C2H2_sf"/>
</dbReference>
<feature type="domain" description="C2H2-type" evidence="11">
    <location>
        <begin position="89"/>
        <end position="116"/>
    </location>
</feature>
<keyword evidence="4 10" id="KW-0863">Zinc-finger</keyword>
<dbReference type="EMBL" id="JABSTU010000005">
    <property type="protein sequence ID" value="KAH8029815.1"/>
    <property type="molecule type" value="Genomic_DNA"/>
</dbReference>
<keyword evidence="9" id="KW-0539">Nucleus</keyword>
<dbReference type="AlphaFoldDB" id="A0A9J6E5R8"/>
<dbReference type="GO" id="GO:0008270">
    <property type="term" value="F:zinc ion binding"/>
    <property type="evidence" value="ECO:0007669"/>
    <property type="project" value="UniProtKB-KW"/>
</dbReference>
<dbReference type="Proteomes" id="UP000821866">
    <property type="component" value="Chromosome 3"/>
</dbReference>
<dbReference type="SMART" id="SM00355">
    <property type="entry name" value="ZnF_C2H2"/>
    <property type="match status" value="3"/>
</dbReference>
<dbReference type="FunFam" id="3.30.160.60:FF:001485">
    <property type="entry name" value="Krueppel-related zinc finger protein"/>
    <property type="match status" value="1"/>
</dbReference>
<feature type="domain" description="C2H2-type" evidence="11">
    <location>
        <begin position="117"/>
        <end position="145"/>
    </location>
</feature>